<evidence type="ECO:0000313" key="3">
    <source>
        <dbReference type="EMBL" id="OIR00618.1"/>
    </source>
</evidence>
<dbReference type="PRINTS" id="PR00081">
    <property type="entry name" value="GDHRDH"/>
</dbReference>
<dbReference type="SUPFAM" id="SSF51735">
    <property type="entry name" value="NAD(P)-binding Rossmann-fold domains"/>
    <property type="match status" value="1"/>
</dbReference>
<keyword evidence="2 3" id="KW-0560">Oxidoreductase</keyword>
<dbReference type="Pfam" id="PF00106">
    <property type="entry name" value="adh_short"/>
    <property type="match status" value="1"/>
</dbReference>
<evidence type="ECO:0000256" key="1">
    <source>
        <dbReference type="ARBA" id="ARBA00006484"/>
    </source>
</evidence>
<name>A0A1J5RXS0_9ZZZZ</name>
<dbReference type="EMBL" id="MLJW01000093">
    <property type="protein sequence ID" value="OIR00618.1"/>
    <property type="molecule type" value="Genomic_DNA"/>
</dbReference>
<protein>
    <submittedName>
        <fullName evidence="3">NADP-dependent 3-hydroxy acid dehydrogenase YdfG</fullName>
        <ecNumber evidence="3">1.1.1.-</ecNumber>
        <ecNumber evidence="3">1.1.1.298</ecNumber>
    </submittedName>
</protein>
<accession>A0A1J5RXS0</accession>
<dbReference type="EC" id="1.1.1.-" evidence="3"/>
<dbReference type="InterPro" id="IPR036291">
    <property type="entry name" value="NAD(P)-bd_dom_sf"/>
</dbReference>
<dbReference type="PIRSF" id="PIRSF000126">
    <property type="entry name" value="11-beta-HSD1"/>
    <property type="match status" value="1"/>
</dbReference>
<organism evidence="3">
    <name type="scientific">mine drainage metagenome</name>
    <dbReference type="NCBI Taxonomy" id="410659"/>
    <lineage>
        <taxon>unclassified sequences</taxon>
        <taxon>metagenomes</taxon>
        <taxon>ecological metagenomes</taxon>
    </lineage>
</organism>
<dbReference type="GO" id="GO:0035527">
    <property type="term" value="F:3-hydroxypropionate dehydrogenase (NADP+) activity"/>
    <property type="evidence" value="ECO:0007669"/>
    <property type="project" value="UniProtKB-EC"/>
</dbReference>
<dbReference type="CDD" id="cd05233">
    <property type="entry name" value="SDR_c"/>
    <property type="match status" value="1"/>
</dbReference>
<dbReference type="PANTHER" id="PTHR42901">
    <property type="entry name" value="ALCOHOL DEHYDROGENASE"/>
    <property type="match status" value="1"/>
</dbReference>
<dbReference type="PRINTS" id="PR00080">
    <property type="entry name" value="SDRFAMILY"/>
</dbReference>
<dbReference type="PANTHER" id="PTHR42901:SF1">
    <property type="entry name" value="ALCOHOL DEHYDROGENASE"/>
    <property type="match status" value="1"/>
</dbReference>
<dbReference type="AlphaFoldDB" id="A0A1J5RXS0"/>
<comment type="similarity">
    <text evidence="1">Belongs to the short-chain dehydrogenases/reductases (SDR) family.</text>
</comment>
<gene>
    <name evidence="3" type="primary">ydfG_2</name>
    <name evidence="3" type="ORF">GALL_173080</name>
</gene>
<reference evidence="3" key="1">
    <citation type="submission" date="2016-10" db="EMBL/GenBank/DDBJ databases">
        <title>Sequence of Gallionella enrichment culture.</title>
        <authorList>
            <person name="Poehlein A."/>
            <person name="Muehling M."/>
            <person name="Daniel R."/>
        </authorList>
    </citation>
    <scope>NUCLEOTIDE SEQUENCE</scope>
</reference>
<dbReference type="InterPro" id="IPR020904">
    <property type="entry name" value="Sc_DH/Rdtase_CS"/>
</dbReference>
<dbReference type="InterPro" id="IPR002347">
    <property type="entry name" value="SDR_fam"/>
</dbReference>
<evidence type="ECO:0000256" key="2">
    <source>
        <dbReference type="ARBA" id="ARBA00023002"/>
    </source>
</evidence>
<dbReference type="PROSITE" id="PS00061">
    <property type="entry name" value="ADH_SHORT"/>
    <property type="match status" value="1"/>
</dbReference>
<comment type="caution">
    <text evidence="3">The sequence shown here is derived from an EMBL/GenBank/DDBJ whole genome shotgun (WGS) entry which is preliminary data.</text>
</comment>
<dbReference type="EC" id="1.1.1.298" evidence="3"/>
<dbReference type="Gene3D" id="3.40.50.720">
    <property type="entry name" value="NAD(P)-binding Rossmann-like Domain"/>
    <property type="match status" value="1"/>
</dbReference>
<proteinExistence type="inferred from homology"/>
<sequence length="259" mass="28681">MSTALITGASKGIGKAIAEILASKKINLLLVARSESLLKEHAYYLHSKFNVEVNYLVLDLSQTNAVEIIFDWCKNEKKEINILVNNAGYGLSGPFEKYSIEDHFEMMKVNMNVPVQLVYTFLPMLRRQTKSYILNIASTAAYQSVPGLNVYAATKAFILNFSRGLRYELRKSSISVTVISPGATDTDFPNRASITGENAIKVAEKFNMQPKAVAAIAVKAMFDEKAEVVAGILNKLTAFFVWLLPKQIAEKAAANIYDL</sequence>